<organism evidence="4 5">
    <name type="scientific">Actinocorallia longicatena</name>
    <dbReference type="NCBI Taxonomy" id="111803"/>
    <lineage>
        <taxon>Bacteria</taxon>
        <taxon>Bacillati</taxon>
        <taxon>Actinomycetota</taxon>
        <taxon>Actinomycetes</taxon>
        <taxon>Streptosporangiales</taxon>
        <taxon>Thermomonosporaceae</taxon>
        <taxon>Actinocorallia</taxon>
    </lineage>
</organism>
<feature type="chain" id="PRO_5047520684" evidence="3">
    <location>
        <begin position="23"/>
        <end position="230"/>
    </location>
</feature>
<dbReference type="Pfam" id="PF00484">
    <property type="entry name" value="Pro_CA"/>
    <property type="match status" value="1"/>
</dbReference>
<proteinExistence type="inferred from homology"/>
<name>A0ABP6QR37_9ACTN</name>
<keyword evidence="3" id="KW-0732">Signal</keyword>
<dbReference type="Proteomes" id="UP001501237">
    <property type="component" value="Unassembled WGS sequence"/>
</dbReference>
<comment type="function">
    <text evidence="2">Catalyzes the reversible hydration of carbon dioxide to form bicarbonate.</text>
</comment>
<dbReference type="PROSITE" id="PS51257">
    <property type="entry name" value="PROKAR_LIPOPROTEIN"/>
    <property type="match status" value="1"/>
</dbReference>
<dbReference type="Gene3D" id="3.40.1050.10">
    <property type="entry name" value="Carbonic anhydrase"/>
    <property type="match status" value="1"/>
</dbReference>
<gene>
    <name evidence="4" type="ORF">GCM10010468_69700</name>
</gene>
<feature type="signal peptide" evidence="3">
    <location>
        <begin position="1"/>
        <end position="22"/>
    </location>
</feature>
<evidence type="ECO:0000256" key="1">
    <source>
        <dbReference type="ARBA" id="ARBA00006217"/>
    </source>
</evidence>
<dbReference type="EMBL" id="BAAAUV010000029">
    <property type="protein sequence ID" value="GAA3235774.1"/>
    <property type="molecule type" value="Genomic_DNA"/>
</dbReference>
<dbReference type="PANTHER" id="PTHR11002:SF79">
    <property type="entry name" value="CARBONIC ANHYDRASE 2"/>
    <property type="match status" value="1"/>
</dbReference>
<evidence type="ECO:0000313" key="4">
    <source>
        <dbReference type="EMBL" id="GAA3235774.1"/>
    </source>
</evidence>
<dbReference type="SUPFAM" id="SSF53056">
    <property type="entry name" value="beta-carbonic anhydrase, cab"/>
    <property type="match status" value="1"/>
</dbReference>
<evidence type="ECO:0000256" key="2">
    <source>
        <dbReference type="ARBA" id="ARBA00024993"/>
    </source>
</evidence>
<dbReference type="RefSeq" id="WP_344837090.1">
    <property type="nucleotide sequence ID" value="NZ_BAAAUV010000029.1"/>
</dbReference>
<evidence type="ECO:0000313" key="5">
    <source>
        <dbReference type="Proteomes" id="UP001501237"/>
    </source>
</evidence>
<dbReference type="SMART" id="SM00947">
    <property type="entry name" value="Pro_CA"/>
    <property type="match status" value="1"/>
</dbReference>
<reference evidence="5" key="1">
    <citation type="journal article" date="2019" name="Int. J. Syst. Evol. Microbiol.">
        <title>The Global Catalogue of Microorganisms (GCM) 10K type strain sequencing project: providing services to taxonomists for standard genome sequencing and annotation.</title>
        <authorList>
            <consortium name="The Broad Institute Genomics Platform"/>
            <consortium name="The Broad Institute Genome Sequencing Center for Infectious Disease"/>
            <person name="Wu L."/>
            <person name="Ma J."/>
        </authorList>
    </citation>
    <scope>NUCLEOTIDE SEQUENCE [LARGE SCALE GENOMIC DNA]</scope>
    <source>
        <strain evidence="5">JCM 9377</strain>
    </source>
</reference>
<dbReference type="InterPro" id="IPR036874">
    <property type="entry name" value="Carbonic_anhydrase_sf"/>
</dbReference>
<comment type="caution">
    <text evidence="4">The sequence shown here is derived from an EMBL/GenBank/DDBJ whole genome shotgun (WGS) entry which is preliminary data.</text>
</comment>
<dbReference type="InterPro" id="IPR001765">
    <property type="entry name" value="Carbonic_anhydrase"/>
</dbReference>
<comment type="similarity">
    <text evidence="1">Belongs to the beta-class carbonic anhydrase family.</text>
</comment>
<keyword evidence="5" id="KW-1185">Reference proteome</keyword>
<protein>
    <submittedName>
        <fullName evidence="4">Carbonic anhydrase</fullName>
    </submittedName>
</protein>
<dbReference type="PANTHER" id="PTHR11002">
    <property type="entry name" value="CARBONIC ANHYDRASE"/>
    <property type="match status" value="1"/>
</dbReference>
<accession>A0ABP6QR37</accession>
<sequence length="230" mass="24319">MEQVWTRRAALALALTTLTACAHDTGGAAPRDDARTLTGAQAWARLMAGNRRWAAGRPVHPDSSEGRRRGVASAQRPFAAVVSCIDSRVPPETVFDQGIGDLYAVRTGAASLDDLVLASAEYGPIESATPLVVVLGHERCGAVTAAVHALRDGIRPPGHLDRLVETLRPAYEAAARRGGDPVEETVREQVARTVSALTRDDALEPLMGSGRLTVTGALYRLESGQVTPLA</sequence>
<evidence type="ECO:0000256" key="3">
    <source>
        <dbReference type="SAM" id="SignalP"/>
    </source>
</evidence>